<accession>A0A813YLM4</accession>
<evidence type="ECO:0000313" key="2">
    <source>
        <dbReference type="EMBL" id="CAF0886195.1"/>
    </source>
</evidence>
<feature type="compositionally biased region" description="Basic and acidic residues" evidence="1">
    <location>
        <begin position="72"/>
        <end position="93"/>
    </location>
</feature>
<name>A0A813YLM4_9BILA</name>
<evidence type="ECO:0000313" key="3">
    <source>
        <dbReference type="Proteomes" id="UP000663864"/>
    </source>
</evidence>
<gene>
    <name evidence="2" type="ORF">ZHD862_LOCUS6646</name>
</gene>
<feature type="region of interest" description="Disordered" evidence="1">
    <location>
        <begin position="1"/>
        <end position="105"/>
    </location>
</feature>
<feature type="compositionally biased region" description="Low complexity" evidence="1">
    <location>
        <begin position="177"/>
        <end position="186"/>
    </location>
</feature>
<feature type="compositionally biased region" description="Polar residues" evidence="1">
    <location>
        <begin position="38"/>
        <end position="51"/>
    </location>
</feature>
<feature type="compositionally biased region" description="Polar residues" evidence="1">
    <location>
        <begin position="160"/>
        <end position="170"/>
    </location>
</feature>
<feature type="region of interest" description="Disordered" evidence="1">
    <location>
        <begin position="122"/>
        <end position="282"/>
    </location>
</feature>
<proteinExistence type="predicted"/>
<feature type="compositionally biased region" description="Polar residues" evidence="1">
    <location>
        <begin position="206"/>
        <end position="227"/>
    </location>
</feature>
<dbReference type="Proteomes" id="UP000663864">
    <property type="component" value="Unassembled WGS sequence"/>
</dbReference>
<feature type="compositionally biased region" description="Low complexity" evidence="1">
    <location>
        <begin position="262"/>
        <end position="282"/>
    </location>
</feature>
<feature type="compositionally biased region" description="Polar residues" evidence="1">
    <location>
        <begin position="234"/>
        <end position="253"/>
    </location>
</feature>
<feature type="compositionally biased region" description="Polar residues" evidence="1">
    <location>
        <begin position="1"/>
        <end position="12"/>
    </location>
</feature>
<comment type="caution">
    <text evidence="2">The sequence shown here is derived from an EMBL/GenBank/DDBJ whole genome shotgun (WGS) entry which is preliminary data.</text>
</comment>
<organism evidence="2 3">
    <name type="scientific">Rotaria sordida</name>
    <dbReference type="NCBI Taxonomy" id="392033"/>
    <lineage>
        <taxon>Eukaryota</taxon>
        <taxon>Metazoa</taxon>
        <taxon>Spiralia</taxon>
        <taxon>Gnathifera</taxon>
        <taxon>Rotifera</taxon>
        <taxon>Eurotatoria</taxon>
        <taxon>Bdelloidea</taxon>
        <taxon>Philodinida</taxon>
        <taxon>Philodinidae</taxon>
        <taxon>Rotaria</taxon>
    </lineage>
</organism>
<protein>
    <submittedName>
        <fullName evidence="2">Uncharacterized protein</fullName>
    </submittedName>
</protein>
<sequence>MRVNKELSQNGYRSHHERKYDDRLRRRNYHHDDHQSHRNGNYSSHTSLKSQHYQHHRHENYRSSHSSSPSLNRKDNNQSNYDDNHPSSSRFDRPTNSPDIYSPLSIDQPIISDRLHPTVLYNKSSSSMPDRGLPSHYINSERNRYSPSPLSSLAYRRDNSYPSPSLSSYRNDYIPRNNNNNNNNNNDLYIRNEHRSPTPSVLAPLSTRSTVDTYNDVYRQNDSNNRSQHYDIGSNPNGSSRAYHPMTSTPSSNHHSDSYRISSTTRMSSPSSLPTLSASSSSSSAYIIYDQSTQPFSSRREIDYQTRDYGLTTSMDYRQIVSNKSSDRYDNDYCSSSFRDRSNLKRSRSNFNENESKRRMRR</sequence>
<reference evidence="2" key="1">
    <citation type="submission" date="2021-02" db="EMBL/GenBank/DDBJ databases">
        <authorList>
            <person name="Nowell W R."/>
        </authorList>
    </citation>
    <scope>NUCLEOTIDE SEQUENCE</scope>
</reference>
<feature type="compositionally biased region" description="Basic and acidic residues" evidence="1">
    <location>
        <begin position="18"/>
        <end position="36"/>
    </location>
</feature>
<feature type="region of interest" description="Disordered" evidence="1">
    <location>
        <begin position="326"/>
        <end position="362"/>
    </location>
</feature>
<dbReference type="EMBL" id="CAJNOT010000190">
    <property type="protein sequence ID" value="CAF0886195.1"/>
    <property type="molecule type" value="Genomic_DNA"/>
</dbReference>
<evidence type="ECO:0000256" key="1">
    <source>
        <dbReference type="SAM" id="MobiDB-lite"/>
    </source>
</evidence>
<dbReference type="AlphaFoldDB" id="A0A813YLM4"/>